<comment type="subcellular location">
    <subcellularLocation>
        <location evidence="1">Cell membrane</location>
        <topology evidence="1">Multi-pass membrane protein</topology>
    </subcellularLocation>
</comment>
<dbReference type="Pfam" id="PF02203">
    <property type="entry name" value="TarH"/>
    <property type="match status" value="1"/>
</dbReference>
<organism evidence="9 10">
    <name type="scientific">Pseudomonas moorei</name>
    <dbReference type="NCBI Taxonomy" id="395599"/>
    <lineage>
        <taxon>Bacteria</taxon>
        <taxon>Pseudomonadati</taxon>
        <taxon>Pseudomonadota</taxon>
        <taxon>Gammaproteobacteria</taxon>
        <taxon>Pseudomonadales</taxon>
        <taxon>Pseudomonadaceae</taxon>
        <taxon>Pseudomonas</taxon>
    </lineage>
</organism>
<keyword evidence="6" id="KW-0472">Membrane</keyword>
<evidence type="ECO:0000256" key="2">
    <source>
        <dbReference type="ARBA" id="ARBA00022475"/>
    </source>
</evidence>
<keyword evidence="7" id="KW-0807">Transducer</keyword>
<name>A0A1H1J7B7_9PSED</name>
<dbReference type="Proteomes" id="UP000199570">
    <property type="component" value="Unassembled WGS sequence"/>
</dbReference>
<dbReference type="AlphaFoldDB" id="A0A1H1J7B7"/>
<sequence length="545" mass="59059">MKQWKVKTHLLLMAVILLGSLTGIGALGLYGMRATVQGLETVYLDRVIPQQDLKKISELYSVTIVDAIHKARDGIYSGVDAAQQIRQAMLEIEPLWRTYLSTQLVDEEVRLINEITPLMQATEVPLQRLQAILNRSNTASQSLEQFAAHQLYPLIDPLTSLFSQLTDAQLKEARHQFELSQALYEDNIWLMALVLGFALLSGSLYALLFGARLTRYLGAEPHELASISTRIAQGMLGDPAIGNAKSTGVMQSVEAMRRSLASMIGKVREASQHIESSTLSLSISSEQGLKQAAEQNGAASSIAAAAEQMSANITHIAENAAQAHDTTQKAEQITALGIASMDRSIIEMQQIAQLVTQTSSEIDQLTQHSNAIGKIVDVIHSIAEQTNLLALNAAIEAARAGKQGRGFAVVADEVRELATRTTRSTAEIVVLVSTIQSGMRKASSSMNSGRERVLQGQQLIDSAGASMNDVKAVLDASLNAVSQISHALQEQREASEDVARNVETVAQRVEKNVAAQQDVVKTIQALKGMSSELEATVRGFTLERE</sequence>
<dbReference type="PANTHER" id="PTHR32089:SF119">
    <property type="entry name" value="METHYL-ACCEPTING CHEMOTAXIS PROTEIN CTPL"/>
    <property type="match status" value="1"/>
</dbReference>
<dbReference type="InterPro" id="IPR004089">
    <property type="entry name" value="MCPsignal_dom"/>
</dbReference>
<dbReference type="GO" id="GO:0005886">
    <property type="term" value="C:plasma membrane"/>
    <property type="evidence" value="ECO:0007669"/>
    <property type="project" value="UniProtKB-SubCell"/>
</dbReference>
<dbReference type="OrthoDB" id="2489132at2"/>
<evidence type="ECO:0000256" key="1">
    <source>
        <dbReference type="ARBA" id="ARBA00004651"/>
    </source>
</evidence>
<evidence type="ECO:0000313" key="9">
    <source>
        <dbReference type="EMBL" id="SDR45536.1"/>
    </source>
</evidence>
<evidence type="ECO:0000256" key="7">
    <source>
        <dbReference type="ARBA" id="ARBA00023224"/>
    </source>
</evidence>
<dbReference type="PROSITE" id="PS50111">
    <property type="entry name" value="CHEMOTAXIS_TRANSDUC_2"/>
    <property type="match status" value="1"/>
</dbReference>
<comment type="similarity">
    <text evidence="8">Belongs to the methyl-accepting chemotaxis (MCP) protein family.</text>
</comment>
<dbReference type="PANTHER" id="PTHR32089">
    <property type="entry name" value="METHYL-ACCEPTING CHEMOTAXIS PROTEIN MCPB"/>
    <property type="match status" value="1"/>
</dbReference>
<dbReference type="InterPro" id="IPR003122">
    <property type="entry name" value="Tar_rcpt_lig-bd"/>
</dbReference>
<evidence type="ECO:0000256" key="8">
    <source>
        <dbReference type="ARBA" id="ARBA00029447"/>
    </source>
</evidence>
<proteinExistence type="inferred from homology"/>
<accession>A0A1H1J7B7</accession>
<dbReference type="GO" id="GO:0007165">
    <property type="term" value="P:signal transduction"/>
    <property type="evidence" value="ECO:0007669"/>
    <property type="project" value="UniProtKB-KW"/>
</dbReference>
<evidence type="ECO:0000256" key="5">
    <source>
        <dbReference type="ARBA" id="ARBA00022989"/>
    </source>
</evidence>
<keyword evidence="2" id="KW-1003">Cell membrane</keyword>
<evidence type="ECO:0000256" key="6">
    <source>
        <dbReference type="ARBA" id="ARBA00023136"/>
    </source>
</evidence>
<evidence type="ECO:0000313" key="10">
    <source>
        <dbReference type="Proteomes" id="UP000199570"/>
    </source>
</evidence>
<dbReference type="GO" id="GO:0006935">
    <property type="term" value="P:chemotaxis"/>
    <property type="evidence" value="ECO:0007669"/>
    <property type="project" value="InterPro"/>
</dbReference>
<gene>
    <name evidence="9" type="ORF">SAMN04490195_5852</name>
</gene>
<evidence type="ECO:0000256" key="3">
    <source>
        <dbReference type="ARBA" id="ARBA00022481"/>
    </source>
</evidence>
<dbReference type="Gene3D" id="1.10.287.950">
    <property type="entry name" value="Methyl-accepting chemotaxis protein"/>
    <property type="match status" value="1"/>
</dbReference>
<keyword evidence="4" id="KW-0812">Transmembrane</keyword>
<dbReference type="EMBL" id="FNKJ01000004">
    <property type="protein sequence ID" value="SDR45536.1"/>
    <property type="molecule type" value="Genomic_DNA"/>
</dbReference>
<dbReference type="FunFam" id="1.10.287.950:FF:000001">
    <property type="entry name" value="Methyl-accepting chemotaxis sensory transducer"/>
    <property type="match status" value="1"/>
</dbReference>
<reference evidence="10" key="1">
    <citation type="submission" date="2016-10" db="EMBL/GenBank/DDBJ databases">
        <authorList>
            <person name="Varghese N."/>
            <person name="Submissions S."/>
        </authorList>
    </citation>
    <scope>NUCLEOTIDE SEQUENCE [LARGE SCALE GENOMIC DNA]</scope>
    <source>
        <strain evidence="10">BS3775</strain>
    </source>
</reference>
<evidence type="ECO:0000256" key="4">
    <source>
        <dbReference type="ARBA" id="ARBA00022692"/>
    </source>
</evidence>
<dbReference type="CDD" id="cd11386">
    <property type="entry name" value="MCP_signal"/>
    <property type="match status" value="1"/>
</dbReference>
<keyword evidence="3" id="KW-0488">Methylation</keyword>
<dbReference type="SUPFAM" id="SSF58104">
    <property type="entry name" value="Methyl-accepting chemotaxis protein (MCP) signaling domain"/>
    <property type="match status" value="1"/>
</dbReference>
<dbReference type="Pfam" id="PF00015">
    <property type="entry name" value="MCPsignal"/>
    <property type="match status" value="1"/>
</dbReference>
<protein>
    <submittedName>
        <fullName evidence="9">Methyl-accepting chemotaxis protein</fullName>
    </submittedName>
</protein>
<dbReference type="SMART" id="SM00283">
    <property type="entry name" value="MA"/>
    <property type="match status" value="1"/>
</dbReference>
<keyword evidence="5" id="KW-1133">Transmembrane helix</keyword>
<dbReference type="RefSeq" id="WP_090328108.1">
    <property type="nucleotide sequence ID" value="NZ_FNKJ01000004.1"/>
</dbReference>
<keyword evidence="10" id="KW-1185">Reference proteome</keyword>